<gene>
    <name evidence="1" type="ORF">C6P11_01410</name>
</gene>
<reference evidence="1 2" key="1">
    <citation type="submission" date="2018-03" db="EMBL/GenBank/DDBJ databases">
        <title>Genome sequencing of Weissella confusa isolates.</title>
        <authorList>
            <person name="Kajala I."/>
            <person name="Baruah R."/>
            <person name="Bergsveinson J."/>
            <person name="Juvonen R."/>
            <person name="Ziola B."/>
        </authorList>
    </citation>
    <scope>NUCLEOTIDE SEQUENCE [LARGE SCALE GENOMIC DNA]</scope>
    <source>
        <strain evidence="1 2">VTT E-062653</strain>
    </source>
</reference>
<dbReference type="EMBL" id="PVSN01000009">
    <property type="protein sequence ID" value="TGE75633.1"/>
    <property type="molecule type" value="Genomic_DNA"/>
</dbReference>
<sequence length="1329" mass="135501">MTRLKQVEDQVKILHDAQTAVQNLLDANNDATGLDKIKANIDASVQKADDLVTTLKNTVKGVTGLNGDEGDEETKPTITGGTGLKNAMIALTNGLSSVTAMATDAKNQQALAEVTASVSDDPTVASNRQALIDAALKGEDTTKIQDEFNNAVKTADTQRQAAVDKADTVLGTKTDWLTFQNDSQAVKDAQKKLDDLVKSDLSTRTQINNANAELITALTKMPENITDDQAVNDNAAALKTALESGDQAKINTALTNLNDAVVKANTALQEAETKAKNDTIPNYLKDQTDRLNSDDSSSLAAIVTKTNSMGADSTYTKSQLVDQMSILSSALSGFSAARTEKSTAADSVLSALGTSSLAGDLSNAVSALRSTLSDSAATKTEIENRTAVVNADSLLSSLANPDMKTTSMSSYVSSIASYVSSMASASNVTSSALSTAASALKSVADTPVSSIVEDNTAVKSAESAFASDLIAGKDIASASSALSVAVSTANTELTAAKKSAVSYAIPSNIADQTEGNSALNSELAKVQSMGADSIYTKSALDSEMAVLSDSLSHFTSVLNTARTSAASTAKTTDNDIVNSMASVLKSVAANSDATLSMVASASTALKLATSTVVDSDIADDVAVKNAETDYASALNSGAATSDALASVSLALSVATPAATSVLSSMKSAASVAVVDSNLTDQEDASMGSIVTKLNSLGAKSNGVKVADMSSALSAYNSAVASYKTVLSDAKSVASVTASKTTGNDIVNSMASILTSVAANSAATSSMVASASTALKLATSTVVDSDITDDAAVKSAETAYVSALKSGAKTPDELATVNKALSAATSAATSTLNSMKSAAKVAVIDSNLTDQEDASMAAVVSDLNSLGAKSNGVKATDMSSALSAYDSAVKSYKAVLSDAKSAASVTASKVTGNDIVNSMASILTSVAANSAATSSMVASASTALKLATSTSVAANVADDDVVMSAESAYVSALNSGAVTSDALSSVATALDSAKSAAATALATAKSNATTEEPANLTDQIADLPADDRQKLTDTIADLATKVGDDATTLKQIQHDQDIIDGILSALKTKLNDAKTGAKGDVTAWDKVSSLYADQTDETSAIQKDIDTLNGLTADKTATKKQIDDARKQLQDDIDVVKGVRNDAVTDGKNTADANKDNGDAEVTKTVGKLNDALDNGTASDIKTAIENVKTAVATVVVPNISDSDDVADAKKAVNDALNADKLDKTAVQNAVDNFNTAVAKAQKDLADTKDGAANDEKSWTADAPKYADQTTTAIQNDIDHLNELTSDKTATKKTIDAARKQLQDDIKTVASVRDAAVKTADDANKAVVNG</sequence>
<organism evidence="1 2">
    <name type="scientific">Weissella confusa</name>
    <name type="common">Lactobacillus confusus</name>
    <dbReference type="NCBI Taxonomy" id="1583"/>
    <lineage>
        <taxon>Bacteria</taxon>
        <taxon>Bacillati</taxon>
        <taxon>Bacillota</taxon>
        <taxon>Bacilli</taxon>
        <taxon>Lactobacillales</taxon>
        <taxon>Lactobacillaceae</taxon>
        <taxon>Weissella</taxon>
    </lineage>
</organism>
<evidence type="ECO:0000313" key="2">
    <source>
        <dbReference type="Proteomes" id="UP000297646"/>
    </source>
</evidence>
<proteinExistence type="predicted"/>
<protein>
    <submittedName>
        <fullName evidence="1">Uncharacterized protein</fullName>
    </submittedName>
</protein>
<accession>A0A4Z0S5D3</accession>
<name>A0A4Z0S5D3_WEICO</name>
<dbReference type="Proteomes" id="UP000297646">
    <property type="component" value="Unassembled WGS sequence"/>
</dbReference>
<comment type="caution">
    <text evidence="1">The sequence shown here is derived from an EMBL/GenBank/DDBJ whole genome shotgun (WGS) entry which is preliminary data.</text>
</comment>
<evidence type="ECO:0000313" key="1">
    <source>
        <dbReference type="EMBL" id="TGE75633.1"/>
    </source>
</evidence>
<dbReference type="RefSeq" id="WP_135518084.1">
    <property type="nucleotide sequence ID" value="NZ_PVSN01000009.1"/>
</dbReference>